<dbReference type="Proteomes" id="UP001271890">
    <property type="component" value="Unassembled WGS sequence"/>
</dbReference>
<proteinExistence type="predicted"/>
<evidence type="ECO:0000313" key="2">
    <source>
        <dbReference type="EMBL" id="MDX7986409.1"/>
    </source>
</evidence>
<reference evidence="3" key="1">
    <citation type="journal article" date="2024" name="Toxins">
        <title>Genome Sequence Analysis of Native Xenorhabdus Strains Isolated from Entomopathogenic Nematodes in Argentina.</title>
        <authorList>
            <person name="Palma L."/>
            <person name="Frizzo L."/>
            <person name="Kaiser S."/>
            <person name="Berry C."/>
            <person name="Caballero P."/>
            <person name="Bode H.B."/>
            <person name="Del Valle E.E."/>
        </authorList>
    </citation>
    <scope>NUCLEOTIDE SEQUENCE [LARGE SCALE GENOMIC DNA]</scope>
    <source>
        <strain evidence="3">12</strain>
    </source>
</reference>
<protein>
    <submittedName>
        <fullName evidence="2">Helix-turn-helix domain-containing protein</fullName>
    </submittedName>
</protein>
<organism evidence="2 3">
    <name type="scientific">Xenorhabdus santafensis</name>
    <dbReference type="NCBI Taxonomy" id="2582833"/>
    <lineage>
        <taxon>Bacteria</taxon>
        <taxon>Pseudomonadati</taxon>
        <taxon>Pseudomonadota</taxon>
        <taxon>Gammaproteobacteria</taxon>
        <taxon>Enterobacterales</taxon>
        <taxon>Morganellaceae</taxon>
        <taxon>Xenorhabdus</taxon>
    </lineage>
</organism>
<accession>A0ABU4S5E5</accession>
<sequence length="101" mass="12176">MSQLWYISWFSHLKSWSDMHKQTRHYRQLTSEKRYQLQVLYNKDFPQYQIAQSFDVHSSTISRELKLKRNANNHQYCAKSAEILKNSRKKRLLSVKSTLPA</sequence>
<dbReference type="InterPro" id="IPR025246">
    <property type="entry name" value="IS30-like_HTH"/>
</dbReference>
<name>A0ABU4S5E5_9GAMM</name>
<evidence type="ECO:0000259" key="1">
    <source>
        <dbReference type="Pfam" id="PF13936"/>
    </source>
</evidence>
<keyword evidence="3" id="KW-1185">Reference proteome</keyword>
<comment type="caution">
    <text evidence="2">The sequence shown here is derived from an EMBL/GenBank/DDBJ whole genome shotgun (WGS) entry which is preliminary data.</text>
</comment>
<gene>
    <name evidence="2" type="ORF">FE392_03535</name>
</gene>
<dbReference type="EMBL" id="VCDN01000012">
    <property type="protein sequence ID" value="MDX7986409.1"/>
    <property type="molecule type" value="Genomic_DNA"/>
</dbReference>
<dbReference type="Pfam" id="PF13936">
    <property type="entry name" value="HTH_38"/>
    <property type="match status" value="1"/>
</dbReference>
<feature type="domain" description="Transposase IS30-like HTH" evidence="1">
    <location>
        <begin position="25"/>
        <end position="66"/>
    </location>
</feature>
<evidence type="ECO:0000313" key="3">
    <source>
        <dbReference type="Proteomes" id="UP001271890"/>
    </source>
</evidence>